<gene>
    <name evidence="10" type="ORF">NE237_030728</name>
</gene>
<evidence type="ECO:0000256" key="6">
    <source>
        <dbReference type="ARBA" id="ARBA00023002"/>
    </source>
</evidence>
<keyword evidence="11" id="KW-1185">Reference proteome</keyword>
<dbReference type="PANTHER" id="PTHR10430:SF35">
    <property type="entry name" value="GLUTAREDOXIN-DEPENDENT PEROXIREDOXIN"/>
    <property type="match status" value="1"/>
</dbReference>
<dbReference type="InterPro" id="IPR037944">
    <property type="entry name" value="PRX5-like"/>
</dbReference>
<evidence type="ECO:0000256" key="2">
    <source>
        <dbReference type="ARBA" id="ARBA00010505"/>
    </source>
</evidence>
<evidence type="ECO:0000313" key="10">
    <source>
        <dbReference type="EMBL" id="KAJ4953896.1"/>
    </source>
</evidence>
<evidence type="ECO:0000256" key="5">
    <source>
        <dbReference type="ARBA" id="ARBA00022862"/>
    </source>
</evidence>
<dbReference type="Proteomes" id="UP001141806">
    <property type="component" value="Unassembled WGS sequence"/>
</dbReference>
<keyword evidence="5" id="KW-0049">Antioxidant</keyword>
<accession>A0A9Q0JW21</accession>
<dbReference type="AlphaFoldDB" id="A0A9Q0JW21"/>
<reference evidence="10" key="1">
    <citation type="journal article" date="2023" name="Plant J.">
        <title>The genome of the king protea, Protea cynaroides.</title>
        <authorList>
            <person name="Chang J."/>
            <person name="Duong T.A."/>
            <person name="Schoeman C."/>
            <person name="Ma X."/>
            <person name="Roodt D."/>
            <person name="Barker N."/>
            <person name="Li Z."/>
            <person name="Van de Peer Y."/>
            <person name="Mizrachi E."/>
        </authorList>
    </citation>
    <scope>NUCLEOTIDE SEQUENCE</scope>
    <source>
        <tissue evidence="10">Young leaves</tissue>
    </source>
</reference>
<protein>
    <recommendedName>
        <fullName evidence="3">glutaredoxin-dependent peroxiredoxin</fullName>
        <ecNumber evidence="3">1.11.1.25</ecNumber>
    </recommendedName>
    <alternativeName>
        <fullName evidence="7">Glutaredoxin-dependent peroxiredoxin</fullName>
    </alternativeName>
</protein>
<feature type="domain" description="Redoxin" evidence="9">
    <location>
        <begin position="97"/>
        <end position="234"/>
    </location>
</feature>
<comment type="caution">
    <text evidence="10">The sequence shown here is derived from an EMBL/GenBank/DDBJ whole genome shotgun (WGS) entry which is preliminary data.</text>
</comment>
<proteinExistence type="inferred from homology"/>
<evidence type="ECO:0000259" key="9">
    <source>
        <dbReference type="Pfam" id="PF08534"/>
    </source>
</evidence>
<evidence type="ECO:0000256" key="8">
    <source>
        <dbReference type="PIRSR" id="PIRSR637944-1"/>
    </source>
</evidence>
<dbReference type="InterPro" id="IPR036249">
    <property type="entry name" value="Thioredoxin-like_sf"/>
</dbReference>
<evidence type="ECO:0000256" key="4">
    <source>
        <dbReference type="ARBA" id="ARBA00022559"/>
    </source>
</evidence>
<sequence>MAVSVNNIAAAFCTVPVSSSSSSSSLNPKTLAVSVSPQPHISVSWNLHTSLPRSRRSSFINIYGGPGPAPLQAIPRFNCNRHQIREKPTRSMSISIGDKLPNAKVSYLDRKNRLRSVPISAIAKGKKIVVLGASVPFAPKCSQFIERAEETKSKNVDIVACVAMSDVFVMRAWGEHLRLSLGDKLMMLSDGHGELSRALGLSVDFSKSSDGASLGLGNRSRRYCLVALNGVLRSVRGDDSDGLGFASEKVVHSLCLS</sequence>
<dbReference type="GO" id="GO:0008379">
    <property type="term" value="F:thioredoxin peroxidase activity"/>
    <property type="evidence" value="ECO:0007669"/>
    <property type="project" value="InterPro"/>
</dbReference>
<dbReference type="EMBL" id="JAMYWD010000012">
    <property type="protein sequence ID" value="KAJ4953896.1"/>
    <property type="molecule type" value="Genomic_DNA"/>
</dbReference>
<evidence type="ECO:0000256" key="3">
    <source>
        <dbReference type="ARBA" id="ARBA00013016"/>
    </source>
</evidence>
<comment type="similarity">
    <text evidence="2">Belongs to the peroxiredoxin family. Prx5 subfamily.</text>
</comment>
<name>A0A9Q0JW21_9MAGN</name>
<dbReference type="GO" id="GO:0034599">
    <property type="term" value="P:cellular response to oxidative stress"/>
    <property type="evidence" value="ECO:0007669"/>
    <property type="project" value="InterPro"/>
</dbReference>
<dbReference type="InterPro" id="IPR013740">
    <property type="entry name" value="Redoxin"/>
</dbReference>
<organism evidence="10 11">
    <name type="scientific">Protea cynaroides</name>
    <dbReference type="NCBI Taxonomy" id="273540"/>
    <lineage>
        <taxon>Eukaryota</taxon>
        <taxon>Viridiplantae</taxon>
        <taxon>Streptophyta</taxon>
        <taxon>Embryophyta</taxon>
        <taxon>Tracheophyta</taxon>
        <taxon>Spermatophyta</taxon>
        <taxon>Magnoliopsida</taxon>
        <taxon>Proteales</taxon>
        <taxon>Proteaceae</taxon>
        <taxon>Protea</taxon>
    </lineage>
</organism>
<feature type="active site" description="Cysteine sulfenic acid (-SOH) intermediate" evidence="8">
    <location>
        <position position="141"/>
    </location>
</feature>
<keyword evidence="6" id="KW-0560">Oxidoreductase</keyword>
<dbReference type="PANTHER" id="PTHR10430">
    <property type="entry name" value="PEROXIREDOXIN"/>
    <property type="match status" value="1"/>
</dbReference>
<dbReference type="GO" id="GO:0045454">
    <property type="term" value="P:cell redox homeostasis"/>
    <property type="evidence" value="ECO:0007669"/>
    <property type="project" value="TreeGrafter"/>
</dbReference>
<comment type="catalytic activity">
    <reaction evidence="1">
        <text>[glutaredoxin]-dithiol + a hydroperoxide = [glutaredoxin]-disulfide + an alcohol + H2O</text>
        <dbReference type="Rhea" id="RHEA:62624"/>
        <dbReference type="Rhea" id="RHEA-COMP:10729"/>
        <dbReference type="Rhea" id="RHEA-COMP:10730"/>
        <dbReference type="ChEBI" id="CHEBI:15377"/>
        <dbReference type="ChEBI" id="CHEBI:29950"/>
        <dbReference type="ChEBI" id="CHEBI:30879"/>
        <dbReference type="ChEBI" id="CHEBI:35924"/>
        <dbReference type="ChEBI" id="CHEBI:50058"/>
        <dbReference type="EC" id="1.11.1.25"/>
    </reaction>
</comment>
<dbReference type="SUPFAM" id="SSF52833">
    <property type="entry name" value="Thioredoxin-like"/>
    <property type="match status" value="1"/>
</dbReference>
<evidence type="ECO:0000313" key="11">
    <source>
        <dbReference type="Proteomes" id="UP001141806"/>
    </source>
</evidence>
<dbReference type="GO" id="GO:0005737">
    <property type="term" value="C:cytoplasm"/>
    <property type="evidence" value="ECO:0007669"/>
    <property type="project" value="TreeGrafter"/>
</dbReference>
<keyword evidence="4" id="KW-0575">Peroxidase</keyword>
<dbReference type="OrthoDB" id="1730147at2759"/>
<evidence type="ECO:0000256" key="7">
    <source>
        <dbReference type="ARBA" id="ARBA00031688"/>
    </source>
</evidence>
<evidence type="ECO:0000256" key="1">
    <source>
        <dbReference type="ARBA" id="ARBA00001711"/>
    </source>
</evidence>
<dbReference type="Gene3D" id="3.40.30.10">
    <property type="entry name" value="Glutaredoxin"/>
    <property type="match status" value="1"/>
</dbReference>
<dbReference type="EC" id="1.11.1.25" evidence="3"/>
<dbReference type="GO" id="GO:0042744">
    <property type="term" value="P:hydrogen peroxide catabolic process"/>
    <property type="evidence" value="ECO:0007669"/>
    <property type="project" value="TreeGrafter"/>
</dbReference>
<dbReference type="Pfam" id="PF08534">
    <property type="entry name" value="Redoxin"/>
    <property type="match status" value="1"/>
</dbReference>